<name>A0A2I0JNH7_PUNGR</name>
<sequence>MGARIMEEKQESLEKHRNQENERTANPKNSRGRHCGTIHHRITGASEDAFLAGPPRGPIHEQINDTRKQACTHPRTTKTKEQVSDCLSEFVLVSRVDPDSEKGPLFAQKRGQRPF</sequence>
<evidence type="ECO:0000313" key="3">
    <source>
        <dbReference type="Proteomes" id="UP000233551"/>
    </source>
</evidence>
<gene>
    <name evidence="2" type="ORF">CRG98_021780</name>
</gene>
<comment type="caution">
    <text evidence="2">The sequence shown here is derived from an EMBL/GenBank/DDBJ whole genome shotgun (WGS) entry which is preliminary data.</text>
</comment>
<reference evidence="2 3" key="1">
    <citation type="submission" date="2017-11" db="EMBL/GenBank/DDBJ databases">
        <title>De-novo sequencing of pomegranate (Punica granatum L.) genome.</title>
        <authorList>
            <person name="Akparov Z."/>
            <person name="Amiraslanov A."/>
            <person name="Hajiyeva S."/>
            <person name="Abbasov M."/>
            <person name="Kaur K."/>
            <person name="Hamwieh A."/>
            <person name="Solovyev V."/>
            <person name="Salamov A."/>
            <person name="Braich B."/>
            <person name="Kosarev P."/>
            <person name="Mahmoud A."/>
            <person name="Hajiyev E."/>
            <person name="Babayeva S."/>
            <person name="Izzatullayeva V."/>
            <person name="Mammadov A."/>
            <person name="Mammadov A."/>
            <person name="Sharifova S."/>
            <person name="Ojaghi J."/>
            <person name="Eynullazada K."/>
            <person name="Bayramov B."/>
            <person name="Abdulazimova A."/>
            <person name="Shahmuradov I."/>
        </authorList>
    </citation>
    <scope>NUCLEOTIDE SEQUENCE [LARGE SCALE GENOMIC DNA]</scope>
    <source>
        <strain evidence="3">cv. AG2017</strain>
        <tissue evidence="2">Leaf</tissue>
    </source>
</reference>
<proteinExistence type="predicted"/>
<dbReference type="AlphaFoldDB" id="A0A2I0JNH7"/>
<protein>
    <submittedName>
        <fullName evidence="2">Uncharacterized protein</fullName>
    </submittedName>
</protein>
<accession>A0A2I0JNH7</accession>
<organism evidence="2 3">
    <name type="scientific">Punica granatum</name>
    <name type="common">Pomegranate</name>
    <dbReference type="NCBI Taxonomy" id="22663"/>
    <lineage>
        <taxon>Eukaryota</taxon>
        <taxon>Viridiplantae</taxon>
        <taxon>Streptophyta</taxon>
        <taxon>Embryophyta</taxon>
        <taxon>Tracheophyta</taxon>
        <taxon>Spermatophyta</taxon>
        <taxon>Magnoliopsida</taxon>
        <taxon>eudicotyledons</taxon>
        <taxon>Gunneridae</taxon>
        <taxon>Pentapetalae</taxon>
        <taxon>rosids</taxon>
        <taxon>malvids</taxon>
        <taxon>Myrtales</taxon>
        <taxon>Lythraceae</taxon>
        <taxon>Punica</taxon>
    </lineage>
</organism>
<dbReference type="Proteomes" id="UP000233551">
    <property type="component" value="Unassembled WGS sequence"/>
</dbReference>
<keyword evidence="3" id="KW-1185">Reference proteome</keyword>
<dbReference type="EMBL" id="PGOL01001488">
    <property type="protein sequence ID" value="PKI57834.1"/>
    <property type="molecule type" value="Genomic_DNA"/>
</dbReference>
<evidence type="ECO:0000313" key="2">
    <source>
        <dbReference type="EMBL" id="PKI57834.1"/>
    </source>
</evidence>
<feature type="compositionally biased region" description="Basic and acidic residues" evidence="1">
    <location>
        <begin position="1"/>
        <end position="25"/>
    </location>
</feature>
<feature type="region of interest" description="Disordered" evidence="1">
    <location>
        <begin position="1"/>
        <end position="35"/>
    </location>
</feature>
<evidence type="ECO:0000256" key="1">
    <source>
        <dbReference type="SAM" id="MobiDB-lite"/>
    </source>
</evidence>